<dbReference type="Pfam" id="PF05004">
    <property type="entry name" value="IFRD"/>
    <property type="match status" value="1"/>
</dbReference>
<dbReference type="Gene3D" id="1.25.10.10">
    <property type="entry name" value="Leucine-rich Repeat Variant"/>
    <property type="match status" value="1"/>
</dbReference>
<accession>W5NAD6</accession>
<dbReference type="InParanoid" id="W5NAD6"/>
<dbReference type="HOGENOM" id="CLU_031384_1_2_1"/>
<feature type="domain" description="Interferon-related developmental regulator C-terminal" evidence="3">
    <location>
        <begin position="408"/>
        <end position="460"/>
    </location>
</feature>
<dbReference type="OMA" id="QCFEAIF"/>
<dbReference type="Pfam" id="PF04836">
    <property type="entry name" value="IFRD_C"/>
    <property type="match status" value="1"/>
</dbReference>
<comment type="similarity">
    <text evidence="1">Belongs to the IFRD family.</text>
</comment>
<evidence type="ECO:0000313" key="6">
    <source>
        <dbReference type="Proteomes" id="UP000018468"/>
    </source>
</evidence>
<dbReference type="Ensembl" id="ENSLOCT00000017627.1">
    <property type="protein sequence ID" value="ENSLOCP00000017595.1"/>
    <property type="gene ID" value="ENSLOCG00000014287.1"/>
</dbReference>
<proteinExistence type="inferred from homology"/>
<evidence type="ECO:0000259" key="4">
    <source>
        <dbReference type="Pfam" id="PF05004"/>
    </source>
</evidence>
<organism evidence="5 6">
    <name type="scientific">Lepisosteus oculatus</name>
    <name type="common">Spotted gar</name>
    <dbReference type="NCBI Taxonomy" id="7918"/>
    <lineage>
        <taxon>Eukaryota</taxon>
        <taxon>Metazoa</taxon>
        <taxon>Chordata</taxon>
        <taxon>Craniata</taxon>
        <taxon>Vertebrata</taxon>
        <taxon>Euteleostomi</taxon>
        <taxon>Actinopterygii</taxon>
        <taxon>Neopterygii</taxon>
        <taxon>Holostei</taxon>
        <taxon>Semionotiformes</taxon>
        <taxon>Lepisosteidae</taxon>
        <taxon>Lepisosteus</taxon>
    </lineage>
</organism>
<dbReference type="InterPro" id="IPR011989">
    <property type="entry name" value="ARM-like"/>
</dbReference>
<dbReference type="InterPro" id="IPR016024">
    <property type="entry name" value="ARM-type_fold"/>
</dbReference>
<dbReference type="InterPro" id="IPR006921">
    <property type="entry name" value="Interferon-rel_develop_reg_C"/>
</dbReference>
<feature type="region of interest" description="Disordered" evidence="2">
    <location>
        <begin position="42"/>
        <end position="95"/>
    </location>
</feature>
<evidence type="ECO:0000256" key="1">
    <source>
        <dbReference type="ARBA" id="ARBA00008828"/>
    </source>
</evidence>
<reference evidence="6" key="1">
    <citation type="submission" date="2011-12" db="EMBL/GenBank/DDBJ databases">
        <title>The Draft Genome of Lepisosteus oculatus.</title>
        <authorList>
            <consortium name="The Broad Institute Genome Assembly &amp; Analysis Group"/>
            <consortium name="Computational R&amp;D Group"/>
            <consortium name="and Sequencing Platform"/>
            <person name="Di Palma F."/>
            <person name="Alfoldi J."/>
            <person name="Johnson J."/>
            <person name="Berlin A."/>
            <person name="Gnerre S."/>
            <person name="Jaffe D."/>
            <person name="MacCallum I."/>
            <person name="Young S."/>
            <person name="Walker B.J."/>
            <person name="Lander E.S."/>
            <person name="Lindblad-Toh K."/>
        </authorList>
    </citation>
    <scope>NUCLEOTIDE SEQUENCE [LARGE SCALE GENOMIC DNA]</scope>
</reference>
<dbReference type="EMBL" id="AHAT01014991">
    <property type="status" value="NOT_ANNOTATED_CDS"/>
    <property type="molecule type" value="Genomic_DNA"/>
</dbReference>
<dbReference type="AlphaFoldDB" id="W5NAD6"/>
<name>W5NAD6_LEPOC</name>
<evidence type="ECO:0000259" key="3">
    <source>
        <dbReference type="Pfam" id="PF04836"/>
    </source>
</evidence>
<dbReference type="SUPFAM" id="SSF48371">
    <property type="entry name" value="ARM repeat"/>
    <property type="match status" value="1"/>
</dbReference>
<feature type="compositionally biased region" description="Acidic residues" evidence="2">
    <location>
        <begin position="85"/>
        <end position="95"/>
    </location>
</feature>
<dbReference type="STRING" id="7918.ENSLOCP00000017595"/>
<protein>
    <submittedName>
        <fullName evidence="5">Interferon-related developmental regulator 2</fullName>
    </submittedName>
</protein>
<sequence>MPRNKRGKRSAVSRGVSAAAAGSLRQELLQLQLSAKAELPCKGARNGGRADSGASDDDVASEALSHCSSASESASVLEEGTVSEPVDEQAAQEETEDKLKQCIDDLMDKSTKTRLAALESLRLGFSTRLLYEFLLERTLTLADCLERSLRKGSGEEQAAAATVCALLCVQLGGGSKGEEGFATLCPALSTVLSDDCASTTARRSCAVALGMCCYVSAADNVEDLWKSLGHLESVFSSSYPGRDGALPSHKPGTLGLHCAALQAWALLVTLCPASRLHALLELHLPKLQACLASNDVHFRIVAGETIALLFELGREFDEDFLYEDAAALCGQLKDLATDSHKHRAKSDRRKQRSIFREVLHYIESEDFPEEKIRFGVESLYIDCWMRRRTYDAFKEVLGSGVRHHLQWNQLLRDVFELGPALVLDSSVKANRISRFEKHLFNAAAFKARTKQRNKVRDKRADVM</sequence>
<feature type="compositionally biased region" description="Low complexity" evidence="2">
    <location>
        <begin position="61"/>
        <end position="79"/>
    </location>
</feature>
<keyword evidence="6" id="KW-1185">Reference proteome</keyword>
<dbReference type="GeneTree" id="ENSGT00390000013347"/>
<dbReference type="Proteomes" id="UP000018468">
    <property type="component" value="Linkage group LG5"/>
</dbReference>
<dbReference type="eggNOG" id="KOG2842">
    <property type="taxonomic scope" value="Eukaryota"/>
</dbReference>
<dbReference type="EMBL" id="AHAT01014992">
    <property type="status" value="NOT_ANNOTATED_CDS"/>
    <property type="molecule type" value="Genomic_DNA"/>
</dbReference>
<evidence type="ECO:0000256" key="2">
    <source>
        <dbReference type="SAM" id="MobiDB-lite"/>
    </source>
</evidence>
<reference evidence="5" key="2">
    <citation type="submission" date="2025-08" db="UniProtKB">
        <authorList>
            <consortium name="Ensembl"/>
        </authorList>
    </citation>
    <scope>IDENTIFICATION</scope>
</reference>
<dbReference type="FunCoup" id="W5NAD6">
    <property type="interactions" value="1126"/>
</dbReference>
<dbReference type="Bgee" id="ENSLOCG00000014287">
    <property type="expression patterns" value="Expressed in liver and 13 other cell types or tissues"/>
</dbReference>
<dbReference type="PANTHER" id="PTHR12354:SF8">
    <property type="entry name" value="INTERFERON-RELATED DEVELOPMENTAL REGULATOR 2"/>
    <property type="match status" value="1"/>
</dbReference>
<dbReference type="InterPro" id="IPR007701">
    <property type="entry name" value="Interferon-rel_develop_reg_N"/>
</dbReference>
<dbReference type="PANTHER" id="PTHR12354">
    <property type="entry name" value="INTERFERON-RELATED DEVELOPMENTAL REGULATOR"/>
    <property type="match status" value="1"/>
</dbReference>
<dbReference type="EMBL" id="AHAT01014990">
    <property type="status" value="NOT_ANNOTATED_CDS"/>
    <property type="molecule type" value="Genomic_DNA"/>
</dbReference>
<evidence type="ECO:0000313" key="5">
    <source>
        <dbReference type="Ensembl" id="ENSLOCP00000017595.1"/>
    </source>
</evidence>
<feature type="domain" description="Interferon-related developmental regulator N-terminal" evidence="4">
    <location>
        <begin position="64"/>
        <end position="363"/>
    </location>
</feature>
<dbReference type="InterPro" id="IPR039777">
    <property type="entry name" value="IFRD"/>
</dbReference>
<reference evidence="5" key="3">
    <citation type="submission" date="2025-09" db="UniProtKB">
        <authorList>
            <consortium name="Ensembl"/>
        </authorList>
    </citation>
    <scope>IDENTIFICATION</scope>
</reference>